<sequence>MDEVRRSSRMKTNKVSFTPGKMSTRSRQGMRANRNDISTHNVKYKLDKTKAIKKQKDATERPFNVAVKPATGNSVKQLSNKHPAICDISQPITPLSNTNRYPSCPVCNQPCNDQPNSVACDLCNQWVHYHCEKLTPTEIWDIEQSTEQYVCKVCSAQVANICPNVSSPSEHTIINSNASNTQPEPMISMPTPVIAQSVNTPIIQPPLHPTDDNDNPSSVLKEEIKHLQSVVEQRDRTIKSKDNKIIKYESEIVQLKKQLATNRSYTITIEEKNKELQQSLLISSQRIEQLEHETNKTPLSGTTSQSQSSEKNEMKIWFLEQKLRQVELDTNPHRRKLGKKKNIISKIHFDKASEHQENNYSEQQSEFKLGESTCNEPSKIPTPGDFPHKFYRASEHQTNSHSEQQSQSKLGKNTCSKPSKILPPTDLPLQPDVSSVCSSNFLIQKAITAVSLNIEGLTSNKLYLETLANRADFILLQEHWLHNFEKFKLQECLSDFICFTKCFDDNLFTDLSERRRGHAGVSICAHKKLEQFIEPLPDGSNRIVGIRFNVENPIVFLCVYMPCRGNSNTLDDYQQILDELSEIIIKYSGSASIVIGGDMNASTKRNSSQDKAFMTFIKENGMYIPKSCGSDFTFYHYNGRDASQIDYFMQSSDLISTYITFDREPTNSSTHNPILVKIPCEIKLSNQRDGKLNQLRINWNKIDKKGYEEEVESRLSLIDDNELILTCDNISDNINTICKILSESAVKNSSVPINRRKRTGKPRKKPWAPEIASAAKSSKTHHAKWKAAGKPTNPENEIYQNNKNSKKKLRSLQRRLEATNRNNKYQELMELNERNDKGFYKLVRKQRDPSNPSGSSLIFKDNILNDQIEITEAFAQYFEELSTPCENVNFDNDHFTNVKRDITSLSELFKHSKNHNIPVTTTEEVKKTVLSFKNGKSPDEENITAEHVKFGGQTLISILTNIINFIFQNLDIPSLLKSGIACPILKKGKKKTDPNSYRKIVITMFIGKIVEKLHLQNNQDSVIKQQSRLQKGFTKGQMPAIAALILTELITEANKSNSSLYIALMDAKKAFDILWHLGLLREMYNFGLHGDNWLFFKHWYEEVTSKIKWNGNISRPIQEQQGVRQGGVWSPTAYKFFINKLLETFEKNQLGAYIGCTYCGIPTVADDVTFISKSPTELQTMLDIQAYYANKQRYLLSEQKSTILVLNDKENRSWSLNNKELSTSESAVHLGIERTLHQNQVQKSSHFILTLQQESENKSTLKYLNLSDTVPGKPHNIWTSCGNEPFAIIMAHLKAKIAVGTIVLQSSKAKHSKSEVSPICQLCHIETEDMIHFLIKCTVLKTTRSPFLQELKTFVRTCLRGENDETLFHELFYNNEYLARLIIDCSFFHFLKNTEKTRIETISRGLCYKLYQKRATLLADNS</sequence>
<dbReference type="SUPFAM" id="SSF57903">
    <property type="entry name" value="FYVE/PHD zinc finger"/>
    <property type="match status" value="1"/>
</dbReference>
<feature type="domain" description="PHD-type" evidence="6">
    <location>
        <begin position="101"/>
        <end position="157"/>
    </location>
</feature>
<keyword evidence="2 4" id="KW-0863">Zinc-finger</keyword>
<evidence type="ECO:0000256" key="3">
    <source>
        <dbReference type="ARBA" id="ARBA00022833"/>
    </source>
</evidence>
<feature type="region of interest" description="Disordered" evidence="5">
    <location>
        <begin position="751"/>
        <end position="808"/>
    </location>
</feature>
<feature type="compositionally biased region" description="Polar residues" evidence="5">
    <location>
        <begin position="358"/>
        <end position="376"/>
    </location>
</feature>
<dbReference type="OrthoDB" id="1903104at2759"/>
<feature type="compositionally biased region" description="Basic residues" evidence="5">
    <location>
        <begin position="754"/>
        <end position="766"/>
    </location>
</feature>
<dbReference type="SMART" id="SM00249">
    <property type="entry name" value="PHD"/>
    <property type="match status" value="1"/>
</dbReference>
<comment type="caution">
    <text evidence="8">The sequence shown here is derived from an EMBL/GenBank/DDBJ whole genome shotgun (WGS) entry which is preliminary data.</text>
</comment>
<evidence type="ECO:0008006" key="10">
    <source>
        <dbReference type="Google" id="ProtNLM"/>
    </source>
</evidence>
<gene>
    <name evidence="8" type="ORF">MEDL_1332</name>
</gene>
<keyword evidence="9" id="KW-1185">Reference proteome</keyword>
<dbReference type="PANTHER" id="PTHR19446">
    <property type="entry name" value="REVERSE TRANSCRIPTASES"/>
    <property type="match status" value="1"/>
</dbReference>
<evidence type="ECO:0000256" key="4">
    <source>
        <dbReference type="PROSITE-ProRule" id="PRU00146"/>
    </source>
</evidence>
<dbReference type="InterPro" id="IPR005135">
    <property type="entry name" value="Endo/exonuclease/phosphatase"/>
</dbReference>
<feature type="compositionally biased region" description="Basic and acidic residues" evidence="5">
    <location>
        <begin position="386"/>
        <end position="395"/>
    </location>
</feature>
<dbReference type="Pfam" id="PF00078">
    <property type="entry name" value="RVT_1"/>
    <property type="match status" value="1"/>
</dbReference>
<organism evidence="8 9">
    <name type="scientific">Mytilus edulis</name>
    <name type="common">Blue mussel</name>
    <dbReference type="NCBI Taxonomy" id="6550"/>
    <lineage>
        <taxon>Eukaryota</taxon>
        <taxon>Metazoa</taxon>
        <taxon>Spiralia</taxon>
        <taxon>Lophotrochozoa</taxon>
        <taxon>Mollusca</taxon>
        <taxon>Bivalvia</taxon>
        <taxon>Autobranchia</taxon>
        <taxon>Pteriomorphia</taxon>
        <taxon>Mytilida</taxon>
        <taxon>Mytiloidea</taxon>
        <taxon>Mytilidae</taxon>
        <taxon>Mytilinae</taxon>
        <taxon>Mytilus</taxon>
    </lineage>
</organism>
<dbReference type="PROSITE" id="PS50016">
    <property type="entry name" value="ZF_PHD_2"/>
    <property type="match status" value="1"/>
</dbReference>
<evidence type="ECO:0000259" key="7">
    <source>
        <dbReference type="PROSITE" id="PS50878"/>
    </source>
</evidence>
<feature type="region of interest" description="Disordered" evidence="5">
    <location>
        <begin position="354"/>
        <end position="423"/>
    </location>
</feature>
<dbReference type="GO" id="GO:0003824">
    <property type="term" value="F:catalytic activity"/>
    <property type="evidence" value="ECO:0007669"/>
    <property type="project" value="InterPro"/>
</dbReference>
<dbReference type="EMBL" id="CAJPWZ010000098">
    <property type="protein sequence ID" value="CAG2185668.1"/>
    <property type="molecule type" value="Genomic_DNA"/>
</dbReference>
<dbReference type="Proteomes" id="UP000683360">
    <property type="component" value="Unassembled WGS sequence"/>
</dbReference>
<dbReference type="InterPro" id="IPR001965">
    <property type="entry name" value="Znf_PHD"/>
</dbReference>
<protein>
    <recommendedName>
        <fullName evidence="10">Reverse transcriptase domain-containing protein</fullName>
    </recommendedName>
</protein>
<evidence type="ECO:0000313" key="9">
    <source>
        <dbReference type="Proteomes" id="UP000683360"/>
    </source>
</evidence>
<dbReference type="InterPro" id="IPR019787">
    <property type="entry name" value="Znf_PHD-finger"/>
</dbReference>
<dbReference type="InterPro" id="IPR013083">
    <property type="entry name" value="Znf_RING/FYVE/PHD"/>
</dbReference>
<evidence type="ECO:0000259" key="6">
    <source>
        <dbReference type="PROSITE" id="PS50016"/>
    </source>
</evidence>
<feature type="domain" description="Reverse transcriptase" evidence="7">
    <location>
        <begin position="965"/>
        <end position="1234"/>
    </location>
</feature>
<dbReference type="InterPro" id="IPR036691">
    <property type="entry name" value="Endo/exonu/phosph_ase_sf"/>
</dbReference>
<proteinExistence type="predicted"/>
<name>A0A8S3PQB3_MYTED</name>
<dbReference type="PROSITE" id="PS01359">
    <property type="entry name" value="ZF_PHD_1"/>
    <property type="match status" value="1"/>
</dbReference>
<feature type="compositionally biased region" description="Basic residues" evidence="5">
    <location>
        <begin position="778"/>
        <end position="787"/>
    </location>
</feature>
<dbReference type="InterPro" id="IPR000477">
    <property type="entry name" value="RT_dom"/>
</dbReference>
<accession>A0A8S3PQB3</accession>
<evidence type="ECO:0000256" key="5">
    <source>
        <dbReference type="SAM" id="MobiDB-lite"/>
    </source>
</evidence>
<dbReference type="InterPro" id="IPR019786">
    <property type="entry name" value="Zinc_finger_PHD-type_CS"/>
</dbReference>
<dbReference type="InterPro" id="IPR011011">
    <property type="entry name" value="Znf_FYVE_PHD"/>
</dbReference>
<feature type="region of interest" description="Disordered" evidence="5">
    <location>
        <begin position="291"/>
        <end position="311"/>
    </location>
</feature>
<dbReference type="Gene3D" id="3.60.10.10">
    <property type="entry name" value="Endonuclease/exonuclease/phosphatase"/>
    <property type="match status" value="1"/>
</dbReference>
<feature type="compositionally biased region" description="Polar residues" evidence="5">
    <location>
        <begin position="396"/>
        <end position="417"/>
    </location>
</feature>
<evidence type="ECO:0000313" key="8">
    <source>
        <dbReference type="EMBL" id="CAG2185668.1"/>
    </source>
</evidence>
<dbReference type="Pfam" id="PF14529">
    <property type="entry name" value="Exo_endo_phos_2"/>
    <property type="match status" value="1"/>
</dbReference>
<evidence type="ECO:0000256" key="1">
    <source>
        <dbReference type="ARBA" id="ARBA00022723"/>
    </source>
</evidence>
<feature type="compositionally biased region" description="Polar residues" evidence="5">
    <location>
        <begin position="13"/>
        <end position="27"/>
    </location>
</feature>
<dbReference type="Gene3D" id="3.30.40.10">
    <property type="entry name" value="Zinc/RING finger domain, C3HC4 (zinc finger)"/>
    <property type="match status" value="1"/>
</dbReference>
<keyword evidence="1" id="KW-0479">Metal-binding</keyword>
<feature type="region of interest" description="Disordered" evidence="5">
    <location>
        <begin position="1"/>
        <end position="29"/>
    </location>
</feature>
<evidence type="ECO:0000256" key="2">
    <source>
        <dbReference type="ARBA" id="ARBA00022771"/>
    </source>
</evidence>
<dbReference type="SUPFAM" id="SSF56219">
    <property type="entry name" value="DNase I-like"/>
    <property type="match status" value="1"/>
</dbReference>
<reference evidence="8" key="1">
    <citation type="submission" date="2021-03" db="EMBL/GenBank/DDBJ databases">
        <authorList>
            <person name="Bekaert M."/>
        </authorList>
    </citation>
    <scope>NUCLEOTIDE SEQUENCE</scope>
</reference>
<keyword evidence="3" id="KW-0862">Zinc</keyword>
<feature type="compositionally biased region" description="Polar residues" evidence="5">
    <location>
        <begin position="296"/>
        <end position="309"/>
    </location>
</feature>
<dbReference type="GO" id="GO:0008270">
    <property type="term" value="F:zinc ion binding"/>
    <property type="evidence" value="ECO:0007669"/>
    <property type="project" value="UniProtKB-KW"/>
</dbReference>
<dbReference type="PROSITE" id="PS50878">
    <property type="entry name" value="RT_POL"/>
    <property type="match status" value="1"/>
</dbReference>